<reference evidence="1 2" key="1">
    <citation type="submission" date="2021-11" db="EMBL/GenBank/DDBJ databases">
        <authorList>
            <person name="Islam A."/>
            <person name="Islam S."/>
            <person name="Flora M.S."/>
            <person name="Rahman M."/>
            <person name="Ziaur R.M."/>
            <person name="Epstein J.H."/>
            <person name="Hassan M."/>
            <person name="Klassen M."/>
            <person name="Woodard K."/>
            <person name="Webb A."/>
            <person name="Webby R.J."/>
            <person name="El Zowalaty M.E."/>
        </authorList>
    </citation>
    <scope>NUCLEOTIDE SEQUENCE [LARGE SCALE GENOMIC DNA]</scope>
    <source>
        <strain evidence="1">Pbs1</strain>
    </source>
</reference>
<dbReference type="EMBL" id="CAKLCB010000381">
    <property type="protein sequence ID" value="CAH0521603.1"/>
    <property type="molecule type" value="Genomic_DNA"/>
</dbReference>
<sequence>MDNGFTLKQLNINGACLYDVIWDRMSLTTLKQEEALEAYNRAQVATLEQEKEDTTVEEGKTSEVKRERARTVVEGLTLDVLVETVEHLEITTSEGTGYILDDKSSAVRRFESLMTQPDDVEWRIFAVF</sequence>
<name>A0ABN8DDW4_9STRA</name>
<accession>A0ABN8DDW4</accession>
<evidence type="ECO:0000313" key="1">
    <source>
        <dbReference type="EMBL" id="CAH0521603.1"/>
    </source>
</evidence>
<organism evidence="1 2">
    <name type="scientific">Peronospora belbahrii</name>
    <dbReference type="NCBI Taxonomy" id="622444"/>
    <lineage>
        <taxon>Eukaryota</taxon>
        <taxon>Sar</taxon>
        <taxon>Stramenopiles</taxon>
        <taxon>Oomycota</taxon>
        <taxon>Peronosporomycetes</taxon>
        <taxon>Peronosporales</taxon>
        <taxon>Peronosporaceae</taxon>
        <taxon>Peronospora</taxon>
    </lineage>
</organism>
<dbReference type="Proteomes" id="UP001158986">
    <property type="component" value="Unassembled WGS sequence"/>
</dbReference>
<comment type="caution">
    <text evidence="1">The sequence shown here is derived from an EMBL/GenBank/DDBJ whole genome shotgun (WGS) entry which is preliminary data.</text>
</comment>
<keyword evidence="2" id="KW-1185">Reference proteome</keyword>
<evidence type="ECO:0000313" key="2">
    <source>
        <dbReference type="Proteomes" id="UP001158986"/>
    </source>
</evidence>
<gene>
    <name evidence="1" type="ORF">PBS001_LOCUS8048</name>
</gene>
<proteinExistence type="predicted"/>
<protein>
    <submittedName>
        <fullName evidence="1">Uncharacterized protein</fullName>
    </submittedName>
</protein>